<feature type="transmembrane region" description="Helical" evidence="7">
    <location>
        <begin position="410"/>
        <end position="437"/>
    </location>
</feature>
<evidence type="ECO:0000259" key="8">
    <source>
        <dbReference type="Pfam" id="PF02518"/>
    </source>
</evidence>
<feature type="transmembrane region" description="Helical" evidence="7">
    <location>
        <begin position="255"/>
        <end position="276"/>
    </location>
</feature>
<evidence type="ECO:0000256" key="1">
    <source>
        <dbReference type="ARBA" id="ARBA00000085"/>
    </source>
</evidence>
<feature type="transmembrane region" description="Helical" evidence="7">
    <location>
        <begin position="230"/>
        <end position="248"/>
    </location>
</feature>
<keyword evidence="4" id="KW-0418">Kinase</keyword>
<dbReference type="InterPro" id="IPR036890">
    <property type="entry name" value="HATPase_C_sf"/>
</dbReference>
<evidence type="ECO:0000313" key="10">
    <source>
        <dbReference type="Proteomes" id="UP001064933"/>
    </source>
</evidence>
<dbReference type="EC" id="2.7.13.3" evidence="2"/>
<evidence type="ECO:0000256" key="6">
    <source>
        <dbReference type="SAM" id="MobiDB-lite"/>
    </source>
</evidence>
<keyword evidence="5" id="KW-0902">Two-component regulatory system</keyword>
<keyword evidence="7" id="KW-1133">Transmembrane helix</keyword>
<proteinExistence type="predicted"/>
<keyword evidence="7" id="KW-0812">Transmembrane</keyword>
<dbReference type="Gene3D" id="1.20.5.1930">
    <property type="match status" value="1"/>
</dbReference>
<dbReference type="Proteomes" id="UP001064933">
    <property type="component" value="Chromosome"/>
</dbReference>
<keyword evidence="7" id="KW-0472">Membrane</keyword>
<dbReference type="EMBL" id="CP104562">
    <property type="protein sequence ID" value="UXH80513.1"/>
    <property type="molecule type" value="Genomic_DNA"/>
</dbReference>
<keyword evidence="10" id="KW-1185">Reference proteome</keyword>
<dbReference type="Pfam" id="PF02518">
    <property type="entry name" value="HATPase_c"/>
    <property type="match status" value="1"/>
</dbReference>
<feature type="compositionally biased region" description="Low complexity" evidence="6">
    <location>
        <begin position="648"/>
        <end position="676"/>
    </location>
</feature>
<evidence type="ECO:0000256" key="3">
    <source>
        <dbReference type="ARBA" id="ARBA00022679"/>
    </source>
</evidence>
<gene>
    <name evidence="9" type="ORF">N4261_11845</name>
</gene>
<keyword evidence="3" id="KW-0808">Transferase</keyword>
<feature type="transmembrane region" description="Helical" evidence="7">
    <location>
        <begin position="288"/>
        <end position="308"/>
    </location>
</feature>
<dbReference type="SUPFAM" id="SSF55874">
    <property type="entry name" value="ATPase domain of HSP90 chaperone/DNA topoisomerase II/histidine kinase"/>
    <property type="match status" value="1"/>
</dbReference>
<name>A0ABY6B824_9BURK</name>
<feature type="compositionally biased region" description="Polar residues" evidence="6">
    <location>
        <begin position="736"/>
        <end position="753"/>
    </location>
</feature>
<evidence type="ECO:0000256" key="2">
    <source>
        <dbReference type="ARBA" id="ARBA00012438"/>
    </source>
</evidence>
<sequence>MTRRSTGRASLTSVFFWITLLIVALSLAATSLMVKDIHEVRSAERLEIVADTLGTASVGPEATRLPGESLAERSRIVLPFTQELPHASGLKRARYQLVIDPYLRALPTGKAPAGASQGTPAGAPAGAQGRSPGKSLLVSQALDGMDIYLNGVWIAGLPKSDLEARYKWFRPLMAPLAQRLLRSEGPNILTIETTTWDAQVRVPPIYIGDVGSVAYVYELTNFIGSSLANASNVFCLLAGMFMLGAWLASRRDGTVFAHAGATTVIWSVLFTLVLLPRVPVRYLDLWMWAQYACIGAVVTVLTLFIFAFIEQPLSRRGRRLLFGTASAAALTYPWLGEAGRYWLDMLWLPSLLLFHLYACSQLVLHLARRRSRAAASLLAQSLLAQVFALHDHNVRLQLLQLDVGGEGWNLSHLLVTPMFLSHLSVPLLLFVVARILLGKFQANVARIRDANKILADTLQQRERELRISYNRQRDMENEVAAQGERDRIYRDLHDGIGSKLVTTLFSVRDRQINHEQLESRLLEALTDIREIISVSAPHEQRSIQEVLFTYCADLDEALSAADFQIEYELSEDGEVVLLGDQTKQLMRIVEESVANTVKYAGATRLQIRMQMQEGLLVLAIDDNGQGAAHAADRSTTPPARPASIAARVTTAEPAESAEPVETAESAEPAEPAGPAGRVLPVSPNAAAPSPLSGGRGLQGMRRRAEQMGGRYQFDRTPDGARTRLWLPLVGVDLRSTGSATPSNESAPHCSQSDVCLAPLA</sequence>
<evidence type="ECO:0000256" key="5">
    <source>
        <dbReference type="ARBA" id="ARBA00023012"/>
    </source>
</evidence>
<feature type="region of interest" description="Disordered" evidence="6">
    <location>
        <begin position="110"/>
        <end position="131"/>
    </location>
</feature>
<feature type="region of interest" description="Disordered" evidence="6">
    <location>
        <begin position="627"/>
        <end position="697"/>
    </location>
</feature>
<protein>
    <recommendedName>
        <fullName evidence="2">histidine kinase</fullName>
        <ecNumber evidence="2">2.7.13.3</ecNumber>
    </recommendedName>
</protein>
<organism evidence="9 10">
    <name type="scientific">Roseateles amylovorans</name>
    <dbReference type="NCBI Taxonomy" id="2978473"/>
    <lineage>
        <taxon>Bacteria</taxon>
        <taxon>Pseudomonadati</taxon>
        <taxon>Pseudomonadota</taxon>
        <taxon>Betaproteobacteria</taxon>
        <taxon>Burkholderiales</taxon>
        <taxon>Sphaerotilaceae</taxon>
        <taxon>Roseateles</taxon>
    </lineage>
</organism>
<feature type="transmembrane region" description="Helical" evidence="7">
    <location>
        <begin position="347"/>
        <end position="366"/>
    </location>
</feature>
<dbReference type="InterPro" id="IPR050482">
    <property type="entry name" value="Sensor_HK_TwoCompSys"/>
</dbReference>
<feature type="region of interest" description="Disordered" evidence="6">
    <location>
        <begin position="736"/>
        <end position="760"/>
    </location>
</feature>
<dbReference type="PANTHER" id="PTHR24421">
    <property type="entry name" value="NITRATE/NITRITE SENSOR PROTEIN NARX-RELATED"/>
    <property type="match status" value="1"/>
</dbReference>
<feature type="domain" description="Histidine kinase/HSP90-like ATPase" evidence="8">
    <location>
        <begin position="582"/>
        <end position="728"/>
    </location>
</feature>
<evidence type="ECO:0000256" key="4">
    <source>
        <dbReference type="ARBA" id="ARBA00022777"/>
    </source>
</evidence>
<evidence type="ECO:0000313" key="9">
    <source>
        <dbReference type="EMBL" id="UXH80513.1"/>
    </source>
</evidence>
<dbReference type="RefSeq" id="WP_261760330.1">
    <property type="nucleotide sequence ID" value="NZ_CP104562.2"/>
</dbReference>
<accession>A0ABY6B824</accession>
<dbReference type="InterPro" id="IPR003594">
    <property type="entry name" value="HATPase_dom"/>
</dbReference>
<dbReference type="PANTHER" id="PTHR24421:SF10">
    <property type="entry name" value="NITRATE_NITRITE SENSOR PROTEIN NARQ"/>
    <property type="match status" value="1"/>
</dbReference>
<comment type="catalytic activity">
    <reaction evidence="1">
        <text>ATP + protein L-histidine = ADP + protein N-phospho-L-histidine.</text>
        <dbReference type="EC" id="2.7.13.3"/>
    </reaction>
</comment>
<evidence type="ECO:0000256" key="7">
    <source>
        <dbReference type="SAM" id="Phobius"/>
    </source>
</evidence>
<dbReference type="Gene3D" id="3.30.565.10">
    <property type="entry name" value="Histidine kinase-like ATPase, C-terminal domain"/>
    <property type="match status" value="1"/>
</dbReference>
<reference evidence="9" key="1">
    <citation type="submission" date="2022-10" db="EMBL/GenBank/DDBJ databases">
        <title>Characterization and whole genome sequencing of a new Roseateles species, isolated from fresh water.</title>
        <authorList>
            <person name="Guliayeva D.Y."/>
            <person name="Akhremchuk A.E."/>
            <person name="Sikolenko M.A."/>
            <person name="Valentovich L.N."/>
            <person name="Sidarenka A.V."/>
        </authorList>
    </citation>
    <scope>NUCLEOTIDE SEQUENCE</scope>
    <source>
        <strain evidence="9">BIM B-1768</strain>
    </source>
</reference>
<feature type="compositionally biased region" description="Low complexity" evidence="6">
    <location>
        <begin position="111"/>
        <end position="131"/>
    </location>
</feature>
<feature type="transmembrane region" description="Helical" evidence="7">
    <location>
        <begin position="320"/>
        <end position="335"/>
    </location>
</feature>